<evidence type="ECO:0000256" key="3">
    <source>
        <dbReference type="ARBA" id="ARBA00022842"/>
    </source>
</evidence>
<dbReference type="Proteomes" id="UP000230069">
    <property type="component" value="Unassembled WGS sequence"/>
</dbReference>
<keyword evidence="9" id="KW-1185">Reference proteome</keyword>
<dbReference type="Pfam" id="PF14363">
    <property type="entry name" value="AAA_assoc"/>
    <property type="match status" value="1"/>
</dbReference>
<dbReference type="InterPro" id="IPR058017">
    <property type="entry name" value="At3g28540-like_C"/>
</dbReference>
<dbReference type="PROSITE" id="PS00674">
    <property type="entry name" value="AAA"/>
    <property type="match status" value="1"/>
</dbReference>
<gene>
    <name evidence="8" type="ORF">AQUCO_00700447v1</name>
</gene>
<name>A0A2G5EK12_AQUCA</name>
<organism evidence="8 9">
    <name type="scientific">Aquilegia coerulea</name>
    <name type="common">Rocky mountain columbine</name>
    <dbReference type="NCBI Taxonomy" id="218851"/>
    <lineage>
        <taxon>Eukaryota</taxon>
        <taxon>Viridiplantae</taxon>
        <taxon>Streptophyta</taxon>
        <taxon>Embryophyta</taxon>
        <taxon>Tracheophyta</taxon>
        <taxon>Spermatophyta</taxon>
        <taxon>Magnoliopsida</taxon>
        <taxon>Ranunculales</taxon>
        <taxon>Ranunculaceae</taxon>
        <taxon>Thalictroideae</taxon>
        <taxon>Aquilegia</taxon>
    </lineage>
</organism>
<dbReference type="InterPro" id="IPR050747">
    <property type="entry name" value="Mitochondrial_chaperone_BCS1"/>
</dbReference>
<evidence type="ECO:0000256" key="4">
    <source>
        <dbReference type="ARBA" id="ARBA00049360"/>
    </source>
</evidence>
<dbReference type="InterPro" id="IPR027417">
    <property type="entry name" value="P-loop_NTPase"/>
</dbReference>
<evidence type="ECO:0000313" key="9">
    <source>
        <dbReference type="Proteomes" id="UP000230069"/>
    </source>
</evidence>
<sequence length="534" mass="60548">MHQSVIKRNGESPFHLYKYPKFRTLASENQNFLLNSSSSNMFSLSNIPSTTTVFSAYSSLTASSMLVRAIVNEVKSILSLFVPEALQRKIISKLGSLYGHQTTELILNIHEYSGCTKNEMYEASEVYLRTTVASPSLERLAVSKYQGEKNLTVTAEKDQDIVEIFEGVQVKWRLICIDNDSGSHGGEKQNFFELSFPKQCKTTVLSSYLPYMLKRSKEIKEENMGLKLHALGLYGGRDGGVWGSTNLNHPSTFDTLAMDINLKKEVLEDLDRFVKRKEFYKRVGKPWKRGYLLYGPPGTGKSSLIAAMANYLHFNIYDMELKSIYSNSQLRKLLVATRNRSILVIEDIDCSVEFKDRTSTERASNGDQFTLSGLLNFIDGLWSSCGDERIIVFTTNYKDRLDPALLRPGRMDMHIHMSYCTPCGFKLLVSNYLQIQNHPLLEDIEILIKNVNVTPAEIAEELMKSDDAKTSLKGLINFLQSKKTDRNEFNAEVEEREVETTNPKQGNGQKAGKGNKKTKKTKKTRKAKVIDYDN</sequence>
<dbReference type="SMART" id="SM00382">
    <property type="entry name" value="AAA"/>
    <property type="match status" value="1"/>
</dbReference>
<protein>
    <recommendedName>
        <fullName evidence="7">AAA+ ATPase domain-containing protein</fullName>
    </recommendedName>
</protein>
<dbReference type="AlphaFoldDB" id="A0A2G5EK12"/>
<dbReference type="CDD" id="cd19510">
    <property type="entry name" value="RecA-like_BCS1"/>
    <property type="match status" value="1"/>
</dbReference>
<dbReference type="PANTHER" id="PTHR23070">
    <property type="entry name" value="BCS1 AAA-TYPE ATPASE"/>
    <property type="match status" value="1"/>
</dbReference>
<feature type="compositionally biased region" description="Basic residues" evidence="6">
    <location>
        <begin position="513"/>
        <end position="527"/>
    </location>
</feature>
<reference evidence="8 9" key="1">
    <citation type="submission" date="2017-09" db="EMBL/GenBank/DDBJ databases">
        <title>WGS assembly of Aquilegia coerulea Goldsmith.</title>
        <authorList>
            <person name="Hodges S."/>
            <person name="Kramer E."/>
            <person name="Nordborg M."/>
            <person name="Tomkins J."/>
            <person name="Borevitz J."/>
            <person name="Derieg N."/>
            <person name="Yan J."/>
            <person name="Mihaltcheva S."/>
            <person name="Hayes R.D."/>
            <person name="Rokhsar D."/>
        </authorList>
    </citation>
    <scope>NUCLEOTIDE SEQUENCE [LARGE SCALE GENOMIC DNA]</scope>
    <source>
        <strain evidence="9">cv. Goldsmith</strain>
    </source>
</reference>
<dbReference type="Gene3D" id="6.10.280.40">
    <property type="match status" value="1"/>
</dbReference>
<dbReference type="EMBL" id="KZ305024">
    <property type="protein sequence ID" value="PIA56096.1"/>
    <property type="molecule type" value="Genomic_DNA"/>
</dbReference>
<keyword evidence="3" id="KW-0460">Magnesium</keyword>
<evidence type="ECO:0000256" key="5">
    <source>
        <dbReference type="RuleBase" id="RU003651"/>
    </source>
</evidence>
<dbReference type="FunCoup" id="A0A2G5EK12">
    <property type="interactions" value="1285"/>
</dbReference>
<keyword evidence="5" id="KW-0547">Nucleotide-binding</keyword>
<dbReference type="GO" id="GO:0005524">
    <property type="term" value="F:ATP binding"/>
    <property type="evidence" value="ECO:0007669"/>
    <property type="project" value="UniProtKB-KW"/>
</dbReference>
<feature type="domain" description="AAA+ ATPase" evidence="7">
    <location>
        <begin position="287"/>
        <end position="421"/>
    </location>
</feature>
<comment type="similarity">
    <text evidence="2">Belongs to the AAA ATPase family. BCS1 subfamily.</text>
</comment>
<accession>A0A2G5EK12</accession>
<evidence type="ECO:0000256" key="6">
    <source>
        <dbReference type="SAM" id="MobiDB-lite"/>
    </source>
</evidence>
<evidence type="ECO:0000256" key="1">
    <source>
        <dbReference type="ARBA" id="ARBA00001946"/>
    </source>
</evidence>
<feature type="region of interest" description="Disordered" evidence="6">
    <location>
        <begin position="487"/>
        <end position="534"/>
    </location>
</feature>
<dbReference type="InterPro" id="IPR003960">
    <property type="entry name" value="ATPase_AAA_CS"/>
</dbReference>
<dbReference type="Pfam" id="PF00004">
    <property type="entry name" value="AAA"/>
    <property type="match status" value="1"/>
</dbReference>
<proteinExistence type="inferred from homology"/>
<evidence type="ECO:0000259" key="7">
    <source>
        <dbReference type="SMART" id="SM00382"/>
    </source>
</evidence>
<comment type="catalytic activity">
    <reaction evidence="4">
        <text>ATP + H2O = ADP + phosphate + H(+)</text>
        <dbReference type="Rhea" id="RHEA:13065"/>
        <dbReference type="ChEBI" id="CHEBI:15377"/>
        <dbReference type="ChEBI" id="CHEBI:15378"/>
        <dbReference type="ChEBI" id="CHEBI:30616"/>
        <dbReference type="ChEBI" id="CHEBI:43474"/>
        <dbReference type="ChEBI" id="CHEBI:456216"/>
    </reaction>
</comment>
<evidence type="ECO:0000313" key="8">
    <source>
        <dbReference type="EMBL" id="PIA56096.1"/>
    </source>
</evidence>
<comment type="cofactor">
    <cofactor evidence="1">
        <name>Mg(2+)</name>
        <dbReference type="ChEBI" id="CHEBI:18420"/>
    </cofactor>
</comment>
<dbReference type="InterPro" id="IPR003959">
    <property type="entry name" value="ATPase_AAA_core"/>
</dbReference>
<dbReference type="InParanoid" id="A0A2G5EK12"/>
<dbReference type="SUPFAM" id="SSF52540">
    <property type="entry name" value="P-loop containing nucleoside triphosphate hydrolases"/>
    <property type="match status" value="1"/>
</dbReference>
<dbReference type="STRING" id="218851.A0A2G5EK12"/>
<dbReference type="GO" id="GO:0006950">
    <property type="term" value="P:response to stress"/>
    <property type="evidence" value="ECO:0007669"/>
    <property type="project" value="UniProtKB-ARBA"/>
</dbReference>
<dbReference type="InterPro" id="IPR025753">
    <property type="entry name" value="AAA_N_dom"/>
</dbReference>
<dbReference type="Gene3D" id="3.40.50.300">
    <property type="entry name" value="P-loop containing nucleotide triphosphate hydrolases"/>
    <property type="match status" value="1"/>
</dbReference>
<dbReference type="InterPro" id="IPR003593">
    <property type="entry name" value="AAA+_ATPase"/>
</dbReference>
<evidence type="ECO:0000256" key="2">
    <source>
        <dbReference type="ARBA" id="ARBA00007448"/>
    </source>
</evidence>
<dbReference type="Pfam" id="PF25568">
    <property type="entry name" value="AAA_lid_At3g28540"/>
    <property type="match status" value="1"/>
</dbReference>
<dbReference type="GO" id="GO:0016887">
    <property type="term" value="F:ATP hydrolysis activity"/>
    <property type="evidence" value="ECO:0007669"/>
    <property type="project" value="InterPro"/>
</dbReference>
<dbReference type="OrthoDB" id="10251412at2759"/>
<keyword evidence="5" id="KW-0067">ATP-binding</keyword>